<dbReference type="PANTHER" id="PTHR42722:SF1">
    <property type="entry name" value="VALINE DEHYDROGENASE"/>
    <property type="match status" value="1"/>
</dbReference>
<evidence type="ECO:0000313" key="6">
    <source>
        <dbReference type="EMBL" id="CAB4582897.1"/>
    </source>
</evidence>
<proteinExistence type="inferred from homology"/>
<dbReference type="InterPro" id="IPR006097">
    <property type="entry name" value="Glu/Leu/Phe/Val/Trp_DH_dimer"/>
</dbReference>
<dbReference type="SMART" id="SM00839">
    <property type="entry name" value="ELFV_dehydrog"/>
    <property type="match status" value="1"/>
</dbReference>
<evidence type="ECO:0000256" key="3">
    <source>
        <dbReference type="ARBA" id="ARBA00023027"/>
    </source>
</evidence>
<dbReference type="GO" id="GO:0006520">
    <property type="term" value="P:amino acid metabolic process"/>
    <property type="evidence" value="ECO:0007669"/>
    <property type="project" value="InterPro"/>
</dbReference>
<dbReference type="PRINTS" id="PR00082">
    <property type="entry name" value="GLFDHDRGNASE"/>
</dbReference>
<evidence type="ECO:0000256" key="1">
    <source>
        <dbReference type="ARBA" id="ARBA00006382"/>
    </source>
</evidence>
<sequence length="374" mass="38403">MADVFEEMATCGAHRVIVLHDDASGLRAMIALDDVALGPACGGIRTRPYPATLDALRDVTELAAAMTLKCAIAGLDAGGGKTVVIERPGMDRAAAFRRLGDHIDDLGGLYRAAGDLGTTQDDLLHVAERTTFVNTTGEQLGAATGDGIVNCIRACARHRGIGDLSGLHVAVQGCGLIGAGVARSMVSVGARVTVADVDEARAGALADEIGAAWVPSAAILFVDADIVSPCAVGGVLTPAVVRELRAWAVCGGANNQLADRSVDALLAEREITYVPDFLASAGAVIDGAARTVMGVDPAPFIARLEHTASEVFDRARADGSGTDAAARLMARARIDDASRDKAGEVVDQVERDAACSPASQPNVTARPSVVPPPQ</sequence>
<gene>
    <name evidence="6" type="ORF">UFOPK1493_03205</name>
</gene>
<feature type="domain" description="Glutamate/phenylalanine/leucine/valine/L-tryptophan dehydrogenase C-terminal" evidence="5">
    <location>
        <begin position="141"/>
        <end position="340"/>
    </location>
</feature>
<accession>A0A6J6F3D4</accession>
<dbReference type="InterPro" id="IPR006096">
    <property type="entry name" value="Glu/Leu/Phe/Val/Trp_DH_C"/>
</dbReference>
<dbReference type="Gene3D" id="3.40.50.10860">
    <property type="entry name" value="Leucine Dehydrogenase, chain A, domain 1"/>
    <property type="match status" value="1"/>
</dbReference>
<dbReference type="InterPro" id="IPR016211">
    <property type="entry name" value="Glu/Phe/Leu/Val/Trp_DH_bac/arc"/>
</dbReference>
<dbReference type="InterPro" id="IPR046346">
    <property type="entry name" value="Aminoacid_DH-like_N_sf"/>
</dbReference>
<dbReference type="InterPro" id="IPR036291">
    <property type="entry name" value="NAD(P)-bd_dom_sf"/>
</dbReference>
<dbReference type="SUPFAM" id="SSF53223">
    <property type="entry name" value="Aminoacid dehydrogenase-like, N-terminal domain"/>
    <property type="match status" value="1"/>
</dbReference>
<dbReference type="EMBL" id="CAEZSR010000165">
    <property type="protein sequence ID" value="CAB4582897.1"/>
    <property type="molecule type" value="Genomic_DNA"/>
</dbReference>
<protein>
    <submittedName>
        <fullName evidence="6">Unannotated protein</fullName>
    </submittedName>
</protein>
<reference evidence="6" key="1">
    <citation type="submission" date="2020-05" db="EMBL/GenBank/DDBJ databases">
        <authorList>
            <person name="Chiriac C."/>
            <person name="Salcher M."/>
            <person name="Ghai R."/>
            <person name="Kavagutti S V."/>
        </authorList>
    </citation>
    <scope>NUCLEOTIDE SEQUENCE</scope>
</reference>
<dbReference type="AlphaFoldDB" id="A0A6J6F3D4"/>
<comment type="similarity">
    <text evidence="1">Belongs to the Glu/Leu/Phe/Val dehydrogenases family.</text>
</comment>
<evidence type="ECO:0000259" key="5">
    <source>
        <dbReference type="SMART" id="SM00839"/>
    </source>
</evidence>
<dbReference type="Pfam" id="PF00208">
    <property type="entry name" value="ELFV_dehydrog"/>
    <property type="match status" value="1"/>
</dbReference>
<dbReference type="SUPFAM" id="SSF51735">
    <property type="entry name" value="NAD(P)-binding Rossmann-fold domains"/>
    <property type="match status" value="1"/>
</dbReference>
<organism evidence="6">
    <name type="scientific">freshwater metagenome</name>
    <dbReference type="NCBI Taxonomy" id="449393"/>
    <lineage>
        <taxon>unclassified sequences</taxon>
        <taxon>metagenomes</taxon>
        <taxon>ecological metagenomes</taxon>
    </lineage>
</organism>
<dbReference type="Gene3D" id="3.40.50.720">
    <property type="entry name" value="NAD(P)-binding Rossmann-like Domain"/>
    <property type="match status" value="1"/>
</dbReference>
<evidence type="ECO:0000256" key="2">
    <source>
        <dbReference type="ARBA" id="ARBA00023002"/>
    </source>
</evidence>
<keyword evidence="3" id="KW-0520">NAD</keyword>
<feature type="region of interest" description="Disordered" evidence="4">
    <location>
        <begin position="352"/>
        <end position="374"/>
    </location>
</feature>
<dbReference type="InterPro" id="IPR006095">
    <property type="entry name" value="Glu/Leu/Phe/Val/Trp_DH"/>
</dbReference>
<dbReference type="PANTHER" id="PTHR42722">
    <property type="entry name" value="LEUCINE DEHYDROGENASE"/>
    <property type="match status" value="1"/>
</dbReference>
<keyword evidence="2" id="KW-0560">Oxidoreductase</keyword>
<dbReference type="GO" id="GO:0016639">
    <property type="term" value="F:oxidoreductase activity, acting on the CH-NH2 group of donors, NAD or NADP as acceptor"/>
    <property type="evidence" value="ECO:0007669"/>
    <property type="project" value="InterPro"/>
</dbReference>
<evidence type="ECO:0000256" key="4">
    <source>
        <dbReference type="SAM" id="MobiDB-lite"/>
    </source>
</evidence>
<name>A0A6J6F3D4_9ZZZZ</name>
<dbReference type="PIRSF" id="PIRSF000188">
    <property type="entry name" value="Phe_leu_dh"/>
    <property type="match status" value="1"/>
</dbReference>
<dbReference type="Pfam" id="PF02812">
    <property type="entry name" value="ELFV_dehydrog_N"/>
    <property type="match status" value="1"/>
</dbReference>